<dbReference type="AlphaFoldDB" id="A0A1P8Q4S9"/>
<dbReference type="KEGG" id="lalw:BTM29_09960"/>
<reference evidence="2" key="1">
    <citation type="submission" date="2016-12" db="EMBL/GenBank/DDBJ databases">
        <authorList>
            <person name="Jung M.Y."/>
            <person name="Lee S.H."/>
        </authorList>
    </citation>
    <scope>NUCLEOTIDE SEQUENCE [LARGE SCALE GENOMIC DNA]</scope>
    <source>
        <strain evidence="2">WiKim39</strain>
    </source>
</reference>
<dbReference type="STRING" id="1847728.BTM29_09960"/>
<evidence type="ECO:0000313" key="2">
    <source>
        <dbReference type="Proteomes" id="UP000187499"/>
    </source>
</evidence>
<dbReference type="RefSeq" id="WP_076616953.1">
    <property type="nucleotide sequence ID" value="NZ_CP019323.1"/>
</dbReference>
<proteinExistence type="predicted"/>
<accession>A0A1P8Q4S9</accession>
<keyword evidence="2" id="KW-1185">Reference proteome</keyword>
<sequence>MNMLTKVGKLATRLITGAYYTKADGTKVYLKKDDKNFLNLSTAFLTKEESQTTISDVVDKLDTNDNFDDATVSTKIDTLNSAIDESEKAGN</sequence>
<name>A0A1P8Q4S9_9LACO</name>
<dbReference type="EMBL" id="CP019323">
    <property type="protein sequence ID" value="APX72853.1"/>
    <property type="molecule type" value="Genomic_DNA"/>
</dbReference>
<evidence type="ECO:0000313" key="1">
    <source>
        <dbReference type="EMBL" id="APX72853.1"/>
    </source>
</evidence>
<protein>
    <submittedName>
        <fullName evidence="1">Uncharacterized protein</fullName>
    </submittedName>
</protein>
<dbReference type="Proteomes" id="UP000187499">
    <property type="component" value="Chromosome"/>
</dbReference>
<organism evidence="1 2">
    <name type="scientific">Companilactobacillus allii</name>
    <dbReference type="NCBI Taxonomy" id="1847728"/>
    <lineage>
        <taxon>Bacteria</taxon>
        <taxon>Bacillati</taxon>
        <taxon>Bacillota</taxon>
        <taxon>Bacilli</taxon>
        <taxon>Lactobacillales</taxon>
        <taxon>Lactobacillaceae</taxon>
        <taxon>Companilactobacillus</taxon>
    </lineage>
</organism>
<gene>
    <name evidence="1" type="ORF">BTM29_09960</name>
</gene>